<dbReference type="Pfam" id="PF16653">
    <property type="entry name" value="Sacchrp_dh_C"/>
    <property type="match status" value="1"/>
</dbReference>
<name>E4MXZ0_EUTHA</name>
<dbReference type="Gene3D" id="3.30.360.10">
    <property type="entry name" value="Dihydrodipicolinate Reductase, domain 2"/>
    <property type="match status" value="1"/>
</dbReference>
<dbReference type="PANTHER" id="PTHR11133">
    <property type="entry name" value="SACCHAROPINE DEHYDROGENASE"/>
    <property type="match status" value="1"/>
</dbReference>
<reference evidence="5" key="2">
    <citation type="journal article" date="2010" name="BMC Plant Biol.">
        <title>Comparative genomic analysis of 1047 completely sequenced cDNAs from an Arabidopsis-related model halophyte, Thellungiella halophila.</title>
        <authorList>
            <person name="Taji T."/>
            <person name="Komatsu K."/>
            <person name="Katori T."/>
            <person name="Kawasaki Y."/>
            <person name="Sakata Y."/>
            <person name="Tanaka S."/>
            <person name="Kobayashi M."/>
            <person name="Toyoda A."/>
            <person name="Seki M."/>
            <person name="Shinozaki K."/>
        </authorList>
    </citation>
    <scope>NUCLEOTIDE SEQUENCE</scope>
</reference>
<evidence type="ECO:0000259" key="3">
    <source>
        <dbReference type="Pfam" id="PF03435"/>
    </source>
</evidence>
<dbReference type="Gene3D" id="3.40.50.720">
    <property type="entry name" value="NAD(P)-binding Rossmann-like Domain"/>
    <property type="match status" value="1"/>
</dbReference>
<evidence type="ECO:0000259" key="4">
    <source>
        <dbReference type="Pfam" id="PF16653"/>
    </source>
</evidence>
<keyword evidence="1" id="KW-0521">NADP</keyword>
<dbReference type="EMBL" id="AK353387">
    <property type="protein sequence ID" value="BAJ34473.1"/>
    <property type="molecule type" value="mRNA"/>
</dbReference>
<dbReference type="AlphaFoldDB" id="E4MXZ0"/>
<evidence type="ECO:0000256" key="2">
    <source>
        <dbReference type="ARBA" id="ARBA00023002"/>
    </source>
</evidence>
<feature type="domain" description="Saccharopine dehydrogenase-like C-terminal" evidence="4">
    <location>
        <begin position="146"/>
        <end position="475"/>
    </location>
</feature>
<dbReference type="Pfam" id="PF03435">
    <property type="entry name" value="Sacchrp_dh_NADP"/>
    <property type="match status" value="1"/>
</dbReference>
<dbReference type="InterPro" id="IPR051168">
    <property type="entry name" value="AASS"/>
</dbReference>
<dbReference type="FunFam" id="1.10.1870.10:FF:000003">
    <property type="entry name" value="Lysine-ketoglutarate reductase/saccharopine dehydrogenase1"/>
    <property type="match status" value="1"/>
</dbReference>
<evidence type="ECO:0000256" key="1">
    <source>
        <dbReference type="ARBA" id="ARBA00022857"/>
    </source>
</evidence>
<dbReference type="FunFam" id="3.30.360.10:FF:000008">
    <property type="entry name" value="Alpha-aminoadipic semialdehyde synthase, mitochondrial"/>
    <property type="match status" value="1"/>
</dbReference>
<reference evidence="5" key="1">
    <citation type="journal article" date="2008" name="BMC Plant Biol.">
        <title>Large-scale collection and annotation of full-length enriched cDNAs from a model halophyte, Thellungiella halophila.</title>
        <authorList>
            <person name="Taji T."/>
            <person name="Sakurai T."/>
            <person name="Mochida K."/>
            <person name="Ishiwata A."/>
            <person name="Kurotani A."/>
            <person name="Totoki Y."/>
            <person name="Toyoda A."/>
            <person name="Sakaki Y."/>
            <person name="Seki M."/>
            <person name="Ono H."/>
            <person name="Sakata Y."/>
            <person name="Tanaka S."/>
            <person name="Shinozaki K."/>
        </authorList>
    </citation>
    <scope>NUCLEOTIDE SEQUENCE</scope>
</reference>
<dbReference type="InterPro" id="IPR005097">
    <property type="entry name" value="Sacchrp_dh_NADP-bd"/>
</dbReference>
<dbReference type="PANTHER" id="PTHR11133:SF22">
    <property type="entry name" value="ALPHA-AMINOADIPIC SEMIALDEHYDE SYNTHASE, MITOCHONDRIAL"/>
    <property type="match status" value="1"/>
</dbReference>
<proteinExistence type="evidence at transcript level"/>
<organism evidence="5">
    <name type="scientific">Eutrema halophilum</name>
    <name type="common">Salt cress</name>
    <name type="synonym">Sisymbrium halophilum</name>
    <dbReference type="NCBI Taxonomy" id="98038"/>
    <lineage>
        <taxon>Eukaryota</taxon>
        <taxon>Viridiplantae</taxon>
        <taxon>Streptophyta</taxon>
        <taxon>Embryophyta</taxon>
        <taxon>Tracheophyta</taxon>
        <taxon>Spermatophyta</taxon>
        <taxon>Magnoliopsida</taxon>
        <taxon>eudicotyledons</taxon>
        <taxon>Gunneridae</taxon>
        <taxon>Pentapetalae</taxon>
        <taxon>rosids</taxon>
        <taxon>malvids</taxon>
        <taxon>Brassicales</taxon>
        <taxon>Brassicaceae</taxon>
        <taxon>Eutremeae</taxon>
        <taxon>Eutrema</taxon>
    </lineage>
</organism>
<dbReference type="GO" id="GO:0004753">
    <property type="term" value="F:saccharopine dehydrogenase activity"/>
    <property type="evidence" value="ECO:0007669"/>
    <property type="project" value="TreeGrafter"/>
</dbReference>
<dbReference type="SUPFAM" id="SSF55347">
    <property type="entry name" value="Glyceraldehyde-3-phosphate dehydrogenase-like, C-terminal domain"/>
    <property type="match status" value="1"/>
</dbReference>
<protein>
    <submittedName>
        <fullName evidence="5">mRNA, clone: RTFL01-35-P14</fullName>
    </submittedName>
</protein>
<dbReference type="InterPro" id="IPR032095">
    <property type="entry name" value="Sacchrp_dh-like_C"/>
</dbReference>
<dbReference type="InterPro" id="IPR036291">
    <property type="entry name" value="NAD(P)-bd_dom_sf"/>
</dbReference>
<dbReference type="GO" id="GO:0019878">
    <property type="term" value="P:lysine biosynthetic process via aminoadipic acid"/>
    <property type="evidence" value="ECO:0007669"/>
    <property type="project" value="TreeGrafter"/>
</dbReference>
<dbReference type="Gene3D" id="1.10.1870.10">
    <property type="entry name" value="Domain 3, Saccharopine reductase"/>
    <property type="match status" value="1"/>
</dbReference>
<dbReference type="GO" id="GO:0005737">
    <property type="term" value="C:cytoplasm"/>
    <property type="evidence" value="ECO:0007669"/>
    <property type="project" value="TreeGrafter"/>
</dbReference>
<feature type="domain" description="Saccharopine dehydrogenase NADP binding" evidence="3">
    <location>
        <begin position="7"/>
        <end position="142"/>
    </location>
</feature>
<keyword evidence="2" id="KW-0560">Oxidoreductase</keyword>
<evidence type="ECO:0000313" key="5">
    <source>
        <dbReference type="EMBL" id="BAJ34473.1"/>
    </source>
</evidence>
<sequence length="482" mass="52852">MRKKSAVLILGAGRVCRPAAEFLASVRDISSEQWYKTYLGADSEEQTDVHVIVASLYLKDAKETVEGISDVEAVQLDVSDSESLLKYVSEVDVVLSLLPASCHAVVAKTCIQLKKHLVTASYVDDETSMLHEKAKSAGITILGEMGLDPGIDHMMAMKMINEAHIRKGKVKSFTSYCGGLPSPAAANNPLAYKFSWNPAGAIKAGRNPAKYKSNGDIIHVHGEDLYDSATSFRVPNLPAFALECLPNRNSLVYGEHYGIESEASTIFRGTLRYEGFSMIMATLSKLGFFDSESNQVLSTGKRITFDALLSNILKKDADNESEPLAGEEEISKRIIKLGHSKETAAKAAKTIVFLGFNEEREILSLCKSAFDASCYLMEEKLAYSGNEQDMVLLHHEVEVEFPESKRTEKHSATLLEFGEIKNGQTTTAMAKTVGIPASIGALLLIEDKIKTRGVLRPLEPEVYLPALEILQAYGIKLMEKTE</sequence>
<accession>E4MXZ0</accession>
<dbReference type="SUPFAM" id="SSF51735">
    <property type="entry name" value="NAD(P)-binding Rossmann-fold domains"/>
    <property type="match status" value="1"/>
</dbReference>